<protein>
    <submittedName>
        <fullName evidence="2">Uncharacterized protein</fullName>
    </submittedName>
</protein>
<feature type="region of interest" description="Disordered" evidence="1">
    <location>
        <begin position="73"/>
        <end position="110"/>
    </location>
</feature>
<name>A0A367LH16_9HYPO</name>
<organism evidence="2 3">
    <name type="scientific">Ophiocordyceps polyrhachis-furcata BCC 54312</name>
    <dbReference type="NCBI Taxonomy" id="1330021"/>
    <lineage>
        <taxon>Eukaryota</taxon>
        <taxon>Fungi</taxon>
        <taxon>Dikarya</taxon>
        <taxon>Ascomycota</taxon>
        <taxon>Pezizomycotina</taxon>
        <taxon>Sordariomycetes</taxon>
        <taxon>Hypocreomycetidae</taxon>
        <taxon>Hypocreales</taxon>
        <taxon>Ophiocordycipitaceae</taxon>
        <taxon>Ophiocordyceps</taxon>
    </lineage>
</organism>
<dbReference type="EMBL" id="LKCN02000006">
    <property type="protein sequence ID" value="RCI13542.1"/>
    <property type="molecule type" value="Genomic_DNA"/>
</dbReference>
<dbReference type="Proteomes" id="UP000253664">
    <property type="component" value="Unassembled WGS sequence"/>
</dbReference>
<accession>A0A367LH16</accession>
<gene>
    <name evidence="2" type="ORF">L249_5598</name>
</gene>
<comment type="caution">
    <text evidence="2">The sequence shown here is derived from an EMBL/GenBank/DDBJ whole genome shotgun (WGS) entry which is preliminary data.</text>
</comment>
<sequence>MSCPHPDQKRPSQALPVSRPTDRGEGEIWSEQGDGRGHLVVARWSRESCTHLRQRDQFINQTYIDCYKTGSPWKRIQNTDQTDSPFHRPQTNQVRPGSNLPAQRRDSHVA</sequence>
<dbReference type="AlphaFoldDB" id="A0A367LH16"/>
<feature type="compositionally biased region" description="Polar residues" evidence="1">
    <location>
        <begin position="76"/>
        <end position="96"/>
    </location>
</feature>
<evidence type="ECO:0000313" key="2">
    <source>
        <dbReference type="EMBL" id="RCI13542.1"/>
    </source>
</evidence>
<feature type="non-terminal residue" evidence="2">
    <location>
        <position position="110"/>
    </location>
</feature>
<proteinExistence type="predicted"/>
<feature type="region of interest" description="Disordered" evidence="1">
    <location>
        <begin position="1"/>
        <end position="36"/>
    </location>
</feature>
<reference evidence="2 3" key="1">
    <citation type="journal article" date="2015" name="BMC Genomics">
        <title>Insights from the genome of Ophiocordyceps polyrhachis-furcata to pathogenicity and host specificity in insect fungi.</title>
        <authorList>
            <person name="Wichadakul D."/>
            <person name="Kobmoo N."/>
            <person name="Ingsriswang S."/>
            <person name="Tangphatsornruang S."/>
            <person name="Chantasingh D."/>
            <person name="Luangsa-ard J.J."/>
            <person name="Eurwilaichitr L."/>
        </authorList>
    </citation>
    <scope>NUCLEOTIDE SEQUENCE [LARGE SCALE GENOMIC DNA]</scope>
    <source>
        <strain evidence="2 3">BCC 54312</strain>
    </source>
</reference>
<evidence type="ECO:0000313" key="3">
    <source>
        <dbReference type="Proteomes" id="UP000253664"/>
    </source>
</evidence>
<keyword evidence="3" id="KW-1185">Reference proteome</keyword>
<feature type="compositionally biased region" description="Basic and acidic residues" evidence="1">
    <location>
        <begin position="1"/>
        <end position="10"/>
    </location>
</feature>
<evidence type="ECO:0000256" key="1">
    <source>
        <dbReference type="SAM" id="MobiDB-lite"/>
    </source>
</evidence>